<dbReference type="EMBL" id="FPIZ01000002">
    <property type="protein sequence ID" value="SFW23204.1"/>
    <property type="molecule type" value="Genomic_DNA"/>
</dbReference>
<dbReference type="Proteomes" id="UP000183788">
    <property type="component" value="Unassembled WGS sequence"/>
</dbReference>
<sequence length="57" mass="6489">MLKPVYSNWKIIGVQGIQFFTGNSIRNQVILFDPDINGKKKVPEEENALTQILVTQN</sequence>
<organism evidence="1 2">
    <name type="scientific">Chitinophaga sancti</name>
    <dbReference type="NCBI Taxonomy" id="1004"/>
    <lineage>
        <taxon>Bacteria</taxon>
        <taxon>Pseudomonadati</taxon>
        <taxon>Bacteroidota</taxon>
        <taxon>Chitinophagia</taxon>
        <taxon>Chitinophagales</taxon>
        <taxon>Chitinophagaceae</taxon>
        <taxon>Chitinophaga</taxon>
    </lineage>
</organism>
<proteinExistence type="predicted"/>
<dbReference type="STRING" id="1004.SAMN05661012_00625"/>
<protein>
    <submittedName>
        <fullName evidence="1">Uncharacterized protein</fullName>
    </submittedName>
</protein>
<evidence type="ECO:0000313" key="1">
    <source>
        <dbReference type="EMBL" id="SFW23204.1"/>
    </source>
</evidence>
<accession>A0A1K1MJ50</accession>
<evidence type="ECO:0000313" key="2">
    <source>
        <dbReference type="Proteomes" id="UP000183788"/>
    </source>
</evidence>
<dbReference type="AlphaFoldDB" id="A0A1K1MJ50"/>
<reference evidence="1 2" key="1">
    <citation type="submission" date="2016-11" db="EMBL/GenBank/DDBJ databases">
        <authorList>
            <person name="Jaros S."/>
            <person name="Januszkiewicz K."/>
            <person name="Wedrychowicz H."/>
        </authorList>
    </citation>
    <scope>NUCLEOTIDE SEQUENCE [LARGE SCALE GENOMIC DNA]</scope>
    <source>
        <strain evidence="1 2">DSM 784</strain>
    </source>
</reference>
<gene>
    <name evidence="1" type="ORF">SAMN05661012_00625</name>
</gene>
<name>A0A1K1MJ50_9BACT</name>